<feature type="compositionally biased region" description="Pro residues" evidence="1">
    <location>
        <begin position="144"/>
        <end position="159"/>
    </location>
</feature>
<feature type="compositionally biased region" description="Pro residues" evidence="1">
    <location>
        <begin position="432"/>
        <end position="454"/>
    </location>
</feature>
<reference evidence="3 4" key="1">
    <citation type="submission" date="2019-09" db="EMBL/GenBank/DDBJ databases">
        <title>Draft genome of the ectomycorrhizal ascomycete Sphaerosporella brunnea.</title>
        <authorList>
            <consortium name="DOE Joint Genome Institute"/>
            <person name="Benucci G.M."/>
            <person name="Marozzi G."/>
            <person name="Antonielli L."/>
            <person name="Sanchez S."/>
            <person name="Marco P."/>
            <person name="Wang X."/>
            <person name="Falini L.B."/>
            <person name="Barry K."/>
            <person name="Haridas S."/>
            <person name="Lipzen A."/>
            <person name="Labutti K."/>
            <person name="Grigoriev I.V."/>
            <person name="Murat C."/>
            <person name="Martin F."/>
            <person name="Albertini E."/>
            <person name="Donnini D."/>
            <person name="Bonito G."/>
        </authorList>
    </citation>
    <scope>NUCLEOTIDE SEQUENCE [LARGE SCALE GENOMIC DNA]</scope>
    <source>
        <strain evidence="3 4">Sb_GMNB300</strain>
    </source>
</reference>
<evidence type="ECO:0000313" key="3">
    <source>
        <dbReference type="EMBL" id="KAA8913902.1"/>
    </source>
</evidence>
<dbReference type="EMBL" id="VXIS01000011">
    <property type="protein sequence ID" value="KAA8913902.1"/>
    <property type="molecule type" value="Genomic_DNA"/>
</dbReference>
<accession>A0A5J5FAQ5</accession>
<feature type="compositionally biased region" description="Low complexity" evidence="1">
    <location>
        <begin position="111"/>
        <end position="143"/>
    </location>
</feature>
<dbReference type="Pfam" id="PF26118">
    <property type="entry name" value="DUF8035"/>
    <property type="match status" value="1"/>
</dbReference>
<comment type="caution">
    <text evidence="3">The sequence shown here is derived from an EMBL/GenBank/DDBJ whole genome shotgun (WGS) entry which is preliminary data.</text>
</comment>
<feature type="compositionally biased region" description="Low complexity" evidence="1">
    <location>
        <begin position="355"/>
        <end position="364"/>
    </location>
</feature>
<feature type="compositionally biased region" description="Low complexity" evidence="1">
    <location>
        <begin position="240"/>
        <end position="250"/>
    </location>
</feature>
<gene>
    <name evidence="3" type="ORF">FN846DRAFT_928053</name>
</gene>
<feature type="compositionally biased region" description="Basic residues" evidence="1">
    <location>
        <begin position="82"/>
        <end position="96"/>
    </location>
</feature>
<dbReference type="InterPro" id="IPR058348">
    <property type="entry name" value="DUF8035"/>
</dbReference>
<feature type="region of interest" description="Disordered" evidence="1">
    <location>
        <begin position="1"/>
        <end position="390"/>
    </location>
</feature>
<evidence type="ECO:0000256" key="1">
    <source>
        <dbReference type="SAM" id="MobiDB-lite"/>
    </source>
</evidence>
<dbReference type="InParanoid" id="A0A5J5FAQ5"/>
<feature type="compositionally biased region" description="Basic and acidic residues" evidence="1">
    <location>
        <begin position="304"/>
        <end position="315"/>
    </location>
</feature>
<dbReference type="OrthoDB" id="5428245at2759"/>
<proteinExistence type="predicted"/>
<keyword evidence="4" id="KW-1185">Reference proteome</keyword>
<evidence type="ECO:0000313" key="4">
    <source>
        <dbReference type="Proteomes" id="UP000326924"/>
    </source>
</evidence>
<dbReference type="Proteomes" id="UP000326924">
    <property type="component" value="Unassembled WGS sequence"/>
</dbReference>
<evidence type="ECO:0000259" key="2">
    <source>
        <dbReference type="Pfam" id="PF26118"/>
    </source>
</evidence>
<feature type="domain" description="DUF8035" evidence="2">
    <location>
        <begin position="563"/>
        <end position="615"/>
    </location>
</feature>
<organism evidence="3 4">
    <name type="scientific">Sphaerosporella brunnea</name>
    <dbReference type="NCBI Taxonomy" id="1250544"/>
    <lineage>
        <taxon>Eukaryota</taxon>
        <taxon>Fungi</taxon>
        <taxon>Dikarya</taxon>
        <taxon>Ascomycota</taxon>
        <taxon>Pezizomycotina</taxon>
        <taxon>Pezizomycetes</taxon>
        <taxon>Pezizales</taxon>
        <taxon>Pyronemataceae</taxon>
        <taxon>Sphaerosporella</taxon>
    </lineage>
</organism>
<feature type="compositionally biased region" description="Basic and acidic residues" evidence="1">
    <location>
        <begin position="285"/>
        <end position="295"/>
    </location>
</feature>
<feature type="compositionally biased region" description="Basic and acidic residues" evidence="1">
    <location>
        <begin position="184"/>
        <end position="195"/>
    </location>
</feature>
<feature type="compositionally biased region" description="Basic residues" evidence="1">
    <location>
        <begin position="634"/>
        <end position="645"/>
    </location>
</feature>
<feature type="compositionally biased region" description="Pro residues" evidence="1">
    <location>
        <begin position="97"/>
        <end position="108"/>
    </location>
</feature>
<sequence length="737" mass="79769">MDFRRARSPARSRRGHHPATMDPHRASTGSLPGDLGLGRGPVGASRMDDDRMFPEAAGRGGPGGAAAVMQQHDYHHYGNPSIHHHPPPHLHHHHHGGPPPAAPLPPHSGQPTPYSTHPHSPTSSSENLNEYPHYNHPAPHHLAYPPPPPQAPPPPPPPQSAMRGGDGSLSRRNTTATTKPAIHQYDHPDYHDYRNQRPVIQHHAAAPAPPRDHSPESGPFMVIPNSGGNVHRSQSYRPASSGYSDGSYESGDIRSLGGQKGYLISAGSGGHHRTGSREYQLSRGLSERRSRDEGRAGTVYHLDGPPRRGGRERSLSRPRGPLSDDYEYDEPMPPRRIASGQAPVMSGALVRSRSRSNSQGPSSSAGALVRRRSDDEESPPRPAPNNGTIRLEYGGQAIDIAYTGSNGKPLVGNITINTTARTVSIPERTEQPAPPAIAPPPQQLALPAPPPPQIPAGVTPVMLPAPPPPGGLPTQQALPAPPSRRLARSERDGDDTDYSHSPSGRDLYQSFSNMQLESAPHNQRPAILQEPPTRGRQMPPAGPPAPRTQSRPRAPSNPAPEDPLWTKISRDIVSKRAVRVRGYEFEEVPGAIIIYRVLGEDEIDDLVDLTERIRTGQVEIVRRERKPSVSSSASRRRSTSRRRPRPLSIHGYPTGPLGPGPSKERPPPGKPAIVHTNRGMPEAPAPPPPAEEEMARAPAPPVTVTQTKGGLRENPERPGTYVGYTRKPPRQGTAYRR</sequence>
<feature type="region of interest" description="Disordered" evidence="1">
    <location>
        <begin position="426"/>
        <end position="565"/>
    </location>
</feature>
<protein>
    <recommendedName>
        <fullName evidence="2">DUF8035 domain-containing protein</fullName>
    </recommendedName>
</protein>
<name>A0A5J5FAQ5_9PEZI</name>
<feature type="compositionally biased region" description="Basic residues" evidence="1">
    <location>
        <begin position="1"/>
        <end position="17"/>
    </location>
</feature>
<feature type="compositionally biased region" description="Polar residues" evidence="1">
    <location>
        <begin position="226"/>
        <end position="238"/>
    </location>
</feature>
<dbReference type="AlphaFoldDB" id="A0A5J5FAQ5"/>
<feature type="region of interest" description="Disordered" evidence="1">
    <location>
        <begin position="623"/>
        <end position="737"/>
    </location>
</feature>